<proteinExistence type="predicted"/>
<dbReference type="STRING" id="1122930.SAMN02745168_0408"/>
<feature type="region of interest" description="Disordered" evidence="1">
    <location>
        <begin position="38"/>
        <end position="105"/>
    </location>
</feature>
<gene>
    <name evidence="2" type="ORF">SAMN02745168_0408</name>
</gene>
<evidence type="ECO:0000256" key="1">
    <source>
        <dbReference type="SAM" id="MobiDB-lite"/>
    </source>
</evidence>
<accession>A0A1W1YIA7</accession>
<protein>
    <submittedName>
        <fullName evidence="2">Uncharacterized protein</fullName>
    </submittedName>
</protein>
<dbReference type="AlphaFoldDB" id="A0A1W1YIA7"/>
<dbReference type="EMBL" id="FWXW01000001">
    <property type="protein sequence ID" value="SMC35488.1"/>
    <property type="molecule type" value="Genomic_DNA"/>
</dbReference>
<organism evidence="2 3">
    <name type="scientific">Papillibacter cinnamivorans DSM 12816</name>
    <dbReference type="NCBI Taxonomy" id="1122930"/>
    <lineage>
        <taxon>Bacteria</taxon>
        <taxon>Bacillati</taxon>
        <taxon>Bacillota</taxon>
        <taxon>Clostridia</taxon>
        <taxon>Eubacteriales</taxon>
        <taxon>Oscillospiraceae</taxon>
        <taxon>Papillibacter</taxon>
    </lineage>
</organism>
<dbReference type="RefSeq" id="WP_084233054.1">
    <property type="nucleotide sequence ID" value="NZ_FWXW01000001.1"/>
</dbReference>
<dbReference type="Proteomes" id="UP000192790">
    <property type="component" value="Unassembled WGS sequence"/>
</dbReference>
<name>A0A1W1YIA7_9FIRM</name>
<keyword evidence="3" id="KW-1185">Reference proteome</keyword>
<sequence length="105" mass="11705">MSVRGIDMQIAAQRTSDVAKVAANQKSGERMQDYLTLQRNEEERLRETSVTQTEGAEKAVISRDGGGSERQQSEENKREAESGPDEGDEEQLLDIPPSSRIDIRI</sequence>
<evidence type="ECO:0000313" key="3">
    <source>
        <dbReference type="Proteomes" id="UP000192790"/>
    </source>
</evidence>
<feature type="compositionally biased region" description="Basic and acidic residues" evidence="1">
    <location>
        <begin position="71"/>
        <end position="81"/>
    </location>
</feature>
<evidence type="ECO:0000313" key="2">
    <source>
        <dbReference type="EMBL" id="SMC35488.1"/>
    </source>
</evidence>
<reference evidence="2 3" key="1">
    <citation type="submission" date="2017-04" db="EMBL/GenBank/DDBJ databases">
        <authorList>
            <person name="Afonso C.L."/>
            <person name="Miller P.J."/>
            <person name="Scott M.A."/>
            <person name="Spackman E."/>
            <person name="Goraichik I."/>
            <person name="Dimitrov K.M."/>
            <person name="Suarez D.L."/>
            <person name="Swayne D.E."/>
        </authorList>
    </citation>
    <scope>NUCLEOTIDE SEQUENCE [LARGE SCALE GENOMIC DNA]</scope>
    <source>
        <strain evidence="2 3">DSM 12816</strain>
    </source>
</reference>
<feature type="compositionally biased region" description="Acidic residues" evidence="1">
    <location>
        <begin position="82"/>
        <end position="92"/>
    </location>
</feature>
<dbReference type="OrthoDB" id="2476294at2"/>